<evidence type="ECO:0000313" key="2">
    <source>
        <dbReference type="EMBL" id="PZV36135.1"/>
    </source>
</evidence>
<feature type="transmembrane region" description="Helical" evidence="1">
    <location>
        <begin position="6"/>
        <end position="27"/>
    </location>
</feature>
<sequence>MGGFDLVVVQAIFSAVWLTALLMLVFWMMNFRSSIHRENVSRSYQPEMREATPESEEIASIPFKIRATFPGRISGIKEWTPEEINLIITSYKERYPEE</sequence>
<gene>
    <name evidence="2" type="ORF">B5V02_23290</name>
</gene>
<comment type="caution">
    <text evidence="2">The sequence shown here is derived from an EMBL/GenBank/DDBJ whole genome shotgun (WGS) entry which is preliminary data.</text>
</comment>
<proteinExistence type="predicted"/>
<dbReference type="EMBL" id="MZXV01000051">
    <property type="protein sequence ID" value="PZV36135.1"/>
    <property type="molecule type" value="Genomic_DNA"/>
</dbReference>
<protein>
    <submittedName>
        <fullName evidence="2">Uncharacterized protein</fullName>
    </submittedName>
</protein>
<evidence type="ECO:0000256" key="1">
    <source>
        <dbReference type="SAM" id="Phobius"/>
    </source>
</evidence>
<reference evidence="3" key="1">
    <citation type="submission" date="2017-03" db="EMBL/GenBank/DDBJ databases">
        <authorList>
            <person name="Safronova V.I."/>
            <person name="Sazanova A.L."/>
            <person name="Chirak E.R."/>
        </authorList>
    </citation>
    <scope>NUCLEOTIDE SEQUENCE [LARGE SCALE GENOMIC DNA]</scope>
    <source>
        <strain evidence="3">Ach-343</strain>
    </source>
</reference>
<keyword evidence="1" id="KW-0812">Transmembrane</keyword>
<keyword evidence="1" id="KW-1133">Transmembrane helix</keyword>
<keyword evidence="1" id="KW-0472">Membrane</keyword>
<organism evidence="2 3">
    <name type="scientific">Mesorhizobium kowhaii</name>
    <dbReference type="NCBI Taxonomy" id="1300272"/>
    <lineage>
        <taxon>Bacteria</taxon>
        <taxon>Pseudomonadati</taxon>
        <taxon>Pseudomonadota</taxon>
        <taxon>Alphaproteobacteria</taxon>
        <taxon>Hyphomicrobiales</taxon>
        <taxon>Phyllobacteriaceae</taxon>
        <taxon>Mesorhizobium</taxon>
    </lineage>
</organism>
<dbReference type="RefSeq" id="WP_111546465.1">
    <property type="nucleotide sequence ID" value="NZ_MZXV01000051.1"/>
</dbReference>
<name>A0A2W7BZ65_9HYPH</name>
<keyword evidence="3" id="KW-1185">Reference proteome</keyword>
<accession>A0A2W7BZ65</accession>
<dbReference type="AlphaFoldDB" id="A0A2W7BZ65"/>
<evidence type="ECO:0000313" key="3">
    <source>
        <dbReference type="Proteomes" id="UP000248616"/>
    </source>
</evidence>
<dbReference type="Proteomes" id="UP000248616">
    <property type="component" value="Unassembled WGS sequence"/>
</dbReference>